<comment type="similarity">
    <text evidence="1">Belongs to the ROK (NagC/XylR) family.</text>
</comment>
<accession>A0A098EMZ0</accession>
<dbReference type="CDD" id="cd23763">
    <property type="entry name" value="ASKHA_ATPase_ROK"/>
    <property type="match status" value="1"/>
</dbReference>
<dbReference type="PANTHER" id="PTHR18964">
    <property type="entry name" value="ROK (REPRESSOR, ORF, KINASE) FAMILY"/>
    <property type="match status" value="1"/>
</dbReference>
<dbReference type="Pfam" id="PF00480">
    <property type="entry name" value="ROK"/>
    <property type="match status" value="1"/>
</dbReference>
<name>A0A098EMZ0_9BACL</name>
<evidence type="ECO:0000313" key="2">
    <source>
        <dbReference type="EMBL" id="CEG23648.1"/>
    </source>
</evidence>
<dbReference type="GO" id="GO:0016301">
    <property type="term" value="F:kinase activity"/>
    <property type="evidence" value="ECO:0007669"/>
    <property type="project" value="UniProtKB-KW"/>
</dbReference>
<dbReference type="RefSeq" id="WP_052652512.1">
    <property type="nucleotide sequence ID" value="NZ_CCXS01000001.1"/>
</dbReference>
<evidence type="ECO:0000313" key="3">
    <source>
        <dbReference type="Proteomes" id="UP000043699"/>
    </source>
</evidence>
<dbReference type="SUPFAM" id="SSF53067">
    <property type="entry name" value="Actin-like ATPase domain"/>
    <property type="match status" value="1"/>
</dbReference>
<dbReference type="PANTHER" id="PTHR18964:SF149">
    <property type="entry name" value="BIFUNCTIONAL UDP-N-ACETYLGLUCOSAMINE 2-EPIMERASE_N-ACETYLMANNOSAMINE KINASE"/>
    <property type="match status" value="1"/>
</dbReference>
<dbReference type="EMBL" id="CCXS01000001">
    <property type="protein sequence ID" value="CEG23648.1"/>
    <property type="molecule type" value="Genomic_DNA"/>
</dbReference>
<dbReference type="PROSITE" id="PS01125">
    <property type="entry name" value="ROK"/>
    <property type="match status" value="1"/>
</dbReference>
<dbReference type="OrthoDB" id="9795247at2"/>
<protein>
    <submittedName>
        <fullName evidence="2">Glucokinase</fullName>
    </submittedName>
</protein>
<dbReference type="Proteomes" id="UP000043699">
    <property type="component" value="Unassembled WGS sequence"/>
</dbReference>
<keyword evidence="2" id="KW-0808">Transferase</keyword>
<dbReference type="AlphaFoldDB" id="A0A098EMZ0"/>
<organism evidence="2 3">
    <name type="scientific">Planococcus massiliensis</name>
    <dbReference type="NCBI Taxonomy" id="1499687"/>
    <lineage>
        <taxon>Bacteria</taxon>
        <taxon>Bacillati</taxon>
        <taxon>Bacillota</taxon>
        <taxon>Bacilli</taxon>
        <taxon>Bacillales</taxon>
        <taxon>Caryophanaceae</taxon>
        <taxon>Planococcus</taxon>
    </lineage>
</organism>
<dbReference type="InterPro" id="IPR000600">
    <property type="entry name" value="ROK"/>
</dbReference>
<sequence>MEYAIGVDIGGTKIAVAVVEQSGKITSKTAFPMDLSKSPDEVMDEIIQVIQKAIQGQAGKETDLLGIGVGVPGPLDTRTGVVHSPPNLPSWIDVPVKEMLAAAFAVPVLIENDANAAALAEKWVGAGKDSLNFTYLTISTGIGAGIVANGRLLSGSRGNAGEIGHTVMDPSYGLCSCGQIGCLDLIASGRAIAKNGSEIIGQKLTTKAVFELYGYGHEELDRYIDHVFWALGAASVSLVNMLDPEKIIVGGGVSQMGNLLYQHMECYIQTYALNPAGRRTKVVPAELSEHAGVIGAAALCFSTFALETNV</sequence>
<keyword evidence="2" id="KW-0418">Kinase</keyword>
<dbReference type="InterPro" id="IPR043129">
    <property type="entry name" value="ATPase_NBD"/>
</dbReference>
<reference evidence="2 3" key="1">
    <citation type="submission" date="2014-09" db="EMBL/GenBank/DDBJ databases">
        <authorList>
            <person name="Urmite Genomes Urmite Genomes"/>
        </authorList>
    </citation>
    <scope>NUCLEOTIDE SEQUENCE [LARGE SCALE GENOMIC DNA]</scope>
    <source>
        <strain evidence="2 3">ES2</strain>
    </source>
</reference>
<proteinExistence type="inferred from homology"/>
<keyword evidence="3" id="KW-1185">Reference proteome</keyword>
<dbReference type="InterPro" id="IPR049874">
    <property type="entry name" value="ROK_cs"/>
</dbReference>
<dbReference type="STRING" id="1499687.BN1080_02652"/>
<gene>
    <name evidence="2" type="primary">glcK</name>
    <name evidence="2" type="ORF">BN1080_02652</name>
</gene>
<dbReference type="Gene3D" id="3.30.420.40">
    <property type="match status" value="2"/>
</dbReference>
<evidence type="ECO:0000256" key="1">
    <source>
        <dbReference type="ARBA" id="ARBA00006479"/>
    </source>
</evidence>